<dbReference type="Proteomes" id="UP000605733">
    <property type="component" value="Unassembled WGS sequence"/>
</dbReference>
<comment type="caution">
    <text evidence="1">The sequence shown here is derived from an EMBL/GenBank/DDBJ whole genome shotgun (WGS) entry which is preliminary data.</text>
</comment>
<proteinExistence type="predicted"/>
<accession>A0ABQ1WQT6</accession>
<dbReference type="InterPro" id="IPR007709">
    <property type="entry name" value="N-FG_amidohydro"/>
</dbReference>
<dbReference type="Gene3D" id="3.40.630.40">
    <property type="entry name" value="Zn-dependent exopeptidases"/>
    <property type="match status" value="1"/>
</dbReference>
<protein>
    <recommendedName>
        <fullName evidence="3">N-formylglutamate amidohydrolase</fullName>
    </recommendedName>
</protein>
<organism evidence="1 2">
    <name type="scientific">Christiangramia forsetii</name>
    <dbReference type="NCBI Taxonomy" id="411153"/>
    <lineage>
        <taxon>Bacteria</taxon>
        <taxon>Pseudomonadati</taxon>
        <taxon>Bacteroidota</taxon>
        <taxon>Flavobacteriia</taxon>
        <taxon>Flavobacteriales</taxon>
        <taxon>Flavobacteriaceae</taxon>
        <taxon>Christiangramia</taxon>
    </lineage>
</organism>
<evidence type="ECO:0000313" key="1">
    <source>
        <dbReference type="EMBL" id="GGG42194.1"/>
    </source>
</evidence>
<evidence type="ECO:0008006" key="3">
    <source>
        <dbReference type="Google" id="ProtNLM"/>
    </source>
</evidence>
<dbReference type="RefSeq" id="WP_011709427.1">
    <property type="nucleotide sequence ID" value="NZ_BMIX01000007.1"/>
</dbReference>
<keyword evidence="2" id="KW-1185">Reference proteome</keyword>
<dbReference type="SUPFAM" id="SSF53187">
    <property type="entry name" value="Zn-dependent exopeptidases"/>
    <property type="match status" value="1"/>
</dbReference>
<sequence>MKFVLSCEHAFPDIPEKYQYVFEKDPYVLETHVAYDPGAFDLYQKLENSVDFSKYQTIGRLLVETNRSQHHKSFLSRYSKNLQKEQITNIVQTYYLPYREEIEDKISDLIREGNTVLHISVHTFTPVLNSVKRNCDIGLLYDPKRLVEKEFCRKWKNNLLKENSDLKIRYNYPYLGKADGFTTSLRKVFRNDYLGIELEVNQKWVSENKMNNNLKSSILKSLKN</sequence>
<name>A0ABQ1WQT6_9FLAO</name>
<gene>
    <name evidence="1" type="ORF">GCM10011532_27500</name>
</gene>
<evidence type="ECO:0000313" key="2">
    <source>
        <dbReference type="Proteomes" id="UP000605733"/>
    </source>
</evidence>
<dbReference type="Pfam" id="PF05013">
    <property type="entry name" value="FGase"/>
    <property type="match status" value="1"/>
</dbReference>
<reference evidence="2" key="1">
    <citation type="journal article" date="2019" name="Int. J. Syst. Evol. Microbiol.">
        <title>The Global Catalogue of Microorganisms (GCM) 10K type strain sequencing project: providing services to taxonomists for standard genome sequencing and annotation.</title>
        <authorList>
            <consortium name="The Broad Institute Genomics Platform"/>
            <consortium name="The Broad Institute Genome Sequencing Center for Infectious Disease"/>
            <person name="Wu L."/>
            <person name="Ma J."/>
        </authorList>
    </citation>
    <scope>NUCLEOTIDE SEQUENCE [LARGE SCALE GENOMIC DNA]</scope>
    <source>
        <strain evidence="2">CGMCC 1.15422</strain>
    </source>
</reference>
<dbReference type="EMBL" id="BMIX01000007">
    <property type="protein sequence ID" value="GGG42194.1"/>
    <property type="molecule type" value="Genomic_DNA"/>
</dbReference>